<evidence type="ECO:0000256" key="6">
    <source>
        <dbReference type="ARBA" id="ARBA00023235"/>
    </source>
</evidence>
<dbReference type="PANTHER" id="PTHR11070">
    <property type="entry name" value="UVRD / RECB / PCRA DNA HELICASE FAMILY MEMBER"/>
    <property type="match status" value="1"/>
</dbReference>
<evidence type="ECO:0000256" key="8">
    <source>
        <dbReference type="ARBA" id="ARBA00034808"/>
    </source>
</evidence>
<dbReference type="Gene3D" id="3.40.50.300">
    <property type="entry name" value="P-loop containing nucleotide triphosphate hydrolases"/>
    <property type="match status" value="3"/>
</dbReference>
<dbReference type="InterPro" id="IPR027417">
    <property type="entry name" value="P-loop_NTPase"/>
</dbReference>
<dbReference type="InterPro" id="IPR044876">
    <property type="entry name" value="HRDC_dom_sf"/>
</dbReference>
<dbReference type="PROSITE" id="PS51217">
    <property type="entry name" value="UVRD_HELICASE_CTER"/>
    <property type="match status" value="1"/>
</dbReference>
<dbReference type="InterPro" id="IPR002121">
    <property type="entry name" value="HRDC_dom"/>
</dbReference>
<evidence type="ECO:0000259" key="14">
    <source>
        <dbReference type="PROSITE" id="PS51217"/>
    </source>
</evidence>
<dbReference type="GO" id="GO:0016887">
    <property type="term" value="F:ATP hydrolysis activity"/>
    <property type="evidence" value="ECO:0007669"/>
    <property type="project" value="RHEA"/>
</dbReference>
<feature type="binding site" evidence="10">
    <location>
        <begin position="31"/>
        <end position="38"/>
    </location>
    <ligand>
        <name>ATP</name>
        <dbReference type="ChEBI" id="CHEBI:30616"/>
    </ligand>
</feature>
<feature type="region of interest" description="Disordered" evidence="11">
    <location>
        <begin position="576"/>
        <end position="596"/>
    </location>
</feature>
<dbReference type="AlphaFoldDB" id="A0A176Q9Z0"/>
<keyword evidence="2 10" id="KW-0547">Nucleotide-binding</keyword>
<evidence type="ECO:0000256" key="2">
    <source>
        <dbReference type="ARBA" id="ARBA00022741"/>
    </source>
</evidence>
<evidence type="ECO:0000256" key="1">
    <source>
        <dbReference type="ARBA" id="ARBA00009922"/>
    </source>
</evidence>
<dbReference type="SUPFAM" id="SSF47819">
    <property type="entry name" value="HRDC-like"/>
    <property type="match status" value="1"/>
</dbReference>
<dbReference type="SMART" id="SM00341">
    <property type="entry name" value="HRDC"/>
    <property type="match status" value="1"/>
</dbReference>
<feature type="domain" description="HRDC" evidence="12">
    <location>
        <begin position="626"/>
        <end position="705"/>
    </location>
</feature>
<evidence type="ECO:0000256" key="11">
    <source>
        <dbReference type="SAM" id="MobiDB-lite"/>
    </source>
</evidence>
<dbReference type="GO" id="GO:0033202">
    <property type="term" value="C:DNA helicase complex"/>
    <property type="evidence" value="ECO:0007669"/>
    <property type="project" value="TreeGrafter"/>
</dbReference>
<dbReference type="FunFam" id="3.40.50.300:FF:001181">
    <property type="entry name" value="DNA helicase"/>
    <property type="match status" value="1"/>
</dbReference>
<dbReference type="Gene3D" id="1.10.150.80">
    <property type="entry name" value="HRDC domain"/>
    <property type="match status" value="1"/>
</dbReference>
<name>A0A176Q9Z0_9MICO</name>
<evidence type="ECO:0000256" key="9">
    <source>
        <dbReference type="ARBA" id="ARBA00048988"/>
    </source>
</evidence>
<dbReference type="Pfam" id="PF00580">
    <property type="entry name" value="UvrD-helicase"/>
    <property type="match status" value="1"/>
</dbReference>
<evidence type="ECO:0000256" key="10">
    <source>
        <dbReference type="PROSITE-ProRule" id="PRU00560"/>
    </source>
</evidence>
<dbReference type="RefSeq" id="WP_068277469.1">
    <property type="nucleotide sequence ID" value="NZ_LQZG01000004.1"/>
</dbReference>
<feature type="compositionally biased region" description="Gly residues" evidence="11">
    <location>
        <begin position="583"/>
        <end position="593"/>
    </location>
</feature>
<evidence type="ECO:0000313" key="16">
    <source>
        <dbReference type="Proteomes" id="UP000076976"/>
    </source>
</evidence>
<evidence type="ECO:0000259" key="13">
    <source>
        <dbReference type="PROSITE" id="PS51198"/>
    </source>
</evidence>
<dbReference type="Pfam" id="PF00570">
    <property type="entry name" value="HRDC"/>
    <property type="match status" value="1"/>
</dbReference>
<evidence type="ECO:0000256" key="4">
    <source>
        <dbReference type="ARBA" id="ARBA00022806"/>
    </source>
</evidence>
<dbReference type="PROSITE" id="PS50967">
    <property type="entry name" value="HRDC"/>
    <property type="match status" value="1"/>
</dbReference>
<dbReference type="InterPro" id="IPR014016">
    <property type="entry name" value="UvrD-like_ATP-bd"/>
</dbReference>
<dbReference type="STRING" id="262209.AWH69_14560"/>
<dbReference type="EMBL" id="LQZG01000004">
    <property type="protein sequence ID" value="OAB86537.1"/>
    <property type="molecule type" value="Genomic_DNA"/>
</dbReference>
<evidence type="ECO:0000313" key="15">
    <source>
        <dbReference type="EMBL" id="OAB86537.1"/>
    </source>
</evidence>
<dbReference type="GO" id="GO:0005829">
    <property type="term" value="C:cytosol"/>
    <property type="evidence" value="ECO:0007669"/>
    <property type="project" value="TreeGrafter"/>
</dbReference>
<keyword evidence="16" id="KW-1185">Reference proteome</keyword>
<dbReference type="Pfam" id="PF13361">
    <property type="entry name" value="UvrD_C"/>
    <property type="match status" value="2"/>
</dbReference>
<dbReference type="PROSITE" id="PS51198">
    <property type="entry name" value="UVRD_HELICASE_ATP_BIND"/>
    <property type="match status" value="1"/>
</dbReference>
<dbReference type="CDD" id="cd17932">
    <property type="entry name" value="DEXQc_UvrD"/>
    <property type="match status" value="1"/>
</dbReference>
<dbReference type="GO" id="GO:0005524">
    <property type="term" value="F:ATP binding"/>
    <property type="evidence" value="ECO:0007669"/>
    <property type="project" value="UniProtKB-UniRule"/>
</dbReference>
<reference evidence="15 16" key="1">
    <citation type="submission" date="2016-01" db="EMBL/GenBank/DDBJ databases">
        <title>Janibacter melonis strain CD11_4 genome sequencing and assembly.</title>
        <authorList>
            <person name="Nair G.R."/>
            <person name="Kaur G."/>
            <person name="Chander A.M."/>
            <person name="Mayilraj S."/>
        </authorList>
    </citation>
    <scope>NUCLEOTIDE SEQUENCE [LARGE SCALE GENOMIC DNA]</scope>
    <source>
        <strain evidence="15 16">CD11-4</strain>
    </source>
</reference>
<comment type="caution">
    <text evidence="15">The sequence shown here is derived from an EMBL/GenBank/DDBJ whole genome shotgun (WGS) entry which is preliminary data.</text>
</comment>
<evidence type="ECO:0000256" key="7">
    <source>
        <dbReference type="ARBA" id="ARBA00034617"/>
    </source>
</evidence>
<evidence type="ECO:0000259" key="12">
    <source>
        <dbReference type="PROSITE" id="PS50967"/>
    </source>
</evidence>
<comment type="similarity">
    <text evidence="1">Belongs to the helicase family. UvrD subfamily.</text>
</comment>
<gene>
    <name evidence="15" type="ORF">AWH69_14560</name>
</gene>
<organism evidence="15 16">
    <name type="scientific">Janibacter melonis</name>
    <dbReference type="NCBI Taxonomy" id="262209"/>
    <lineage>
        <taxon>Bacteria</taxon>
        <taxon>Bacillati</taxon>
        <taxon>Actinomycetota</taxon>
        <taxon>Actinomycetes</taxon>
        <taxon>Micrococcales</taxon>
        <taxon>Intrasporangiaceae</taxon>
        <taxon>Janibacter</taxon>
    </lineage>
</organism>
<dbReference type="GO" id="GO:0000725">
    <property type="term" value="P:recombinational repair"/>
    <property type="evidence" value="ECO:0007669"/>
    <property type="project" value="TreeGrafter"/>
</dbReference>
<sequence>MTPSADDVLDALDPEQREVAAHPTGPMCVLAGAGTGKTRAITHRIAYGVHSGVYQPQRVLAVTFTARAAGEMRVRLRDLGVGGVQARTFHAAALRQLHYFWPQAIGGAAPEILPHKASVVAEAASRLQLRLDRTELRDVASEVEWAKVSLLTPETYAAAARRARREPPGMDESGMARLLGVYEEVKGERGVIDFEDVLLLTVGILQDREDIAATVRQQYRHFVVDEYQDVNALQQRLLELWLGGRHEVCVVGDPMQTIYSFTGASPRHLLDFGRTHAGAQTVRLVRNYRSTPQVVDLANRMLSTAPVSRRNAGVELAAQRSGGSAPTLTALDDDPAEAAWVAGEIRRRVEAGTPASDIAVLFRTNGQSEALESALSEVGVPYLVRGGERFFSRREVRDAIVLLRGAARTDNGEAALGHLVADVLTGVGWQPEPPASSGAVRARWESLKALVDLAESLAATTPTTRVADLVRELDERAAAQHAPAVDGVTLASLHAAKGLEWPVVHLVGCSDGLMPIVMAEGLDEIEEERRLLYVGLTRARDELHLSWARARTPGARPSRRVSRFLAPLSEVLGEGAISEPKRSGGGRGSGGGRTARTARVRHCKGCGAELVTATQRASGRCPACPPTYDEALYERLVAWRRELSKTQAVPAFVVFTDATLEAIAEAEPKDTRGLLAISGVGARKLDQYGEDVLAIVAGREPSQTP</sequence>
<comment type="catalytic activity">
    <reaction evidence="9">
        <text>ATP + H2O = ADP + phosphate + H(+)</text>
        <dbReference type="Rhea" id="RHEA:13065"/>
        <dbReference type="ChEBI" id="CHEBI:15377"/>
        <dbReference type="ChEBI" id="CHEBI:15378"/>
        <dbReference type="ChEBI" id="CHEBI:30616"/>
        <dbReference type="ChEBI" id="CHEBI:43474"/>
        <dbReference type="ChEBI" id="CHEBI:456216"/>
        <dbReference type="EC" id="5.6.2.4"/>
    </reaction>
</comment>
<dbReference type="SUPFAM" id="SSF52540">
    <property type="entry name" value="P-loop containing nucleoside triphosphate hydrolases"/>
    <property type="match status" value="1"/>
</dbReference>
<dbReference type="PANTHER" id="PTHR11070:SF69">
    <property type="entry name" value="ATP-DEPENDENT DNA HELICASE UVRD2"/>
    <property type="match status" value="1"/>
</dbReference>
<dbReference type="InterPro" id="IPR010997">
    <property type="entry name" value="HRDC-like_sf"/>
</dbReference>
<dbReference type="EC" id="5.6.2.4" evidence="8"/>
<evidence type="ECO:0000256" key="5">
    <source>
        <dbReference type="ARBA" id="ARBA00022840"/>
    </source>
</evidence>
<dbReference type="InterPro" id="IPR013986">
    <property type="entry name" value="DExx_box_DNA_helicase_dom_sf"/>
</dbReference>
<dbReference type="GO" id="GO:0043138">
    <property type="term" value="F:3'-5' DNA helicase activity"/>
    <property type="evidence" value="ECO:0007669"/>
    <property type="project" value="UniProtKB-EC"/>
</dbReference>
<feature type="domain" description="UvrD-like helicase ATP-binding" evidence="13">
    <location>
        <begin position="10"/>
        <end position="291"/>
    </location>
</feature>
<protein>
    <recommendedName>
        <fullName evidence="8">DNA 3'-5' helicase</fullName>
        <ecNumber evidence="8">5.6.2.4</ecNumber>
    </recommendedName>
</protein>
<keyword evidence="6" id="KW-0413">Isomerase</keyword>
<dbReference type="InterPro" id="IPR000212">
    <property type="entry name" value="DNA_helicase_UvrD/REP"/>
</dbReference>
<keyword evidence="3 10" id="KW-0378">Hydrolase</keyword>
<dbReference type="Proteomes" id="UP000076976">
    <property type="component" value="Unassembled WGS sequence"/>
</dbReference>
<dbReference type="InterPro" id="IPR014017">
    <property type="entry name" value="DNA_helicase_UvrD-like_C"/>
</dbReference>
<evidence type="ECO:0000256" key="3">
    <source>
        <dbReference type="ARBA" id="ARBA00022801"/>
    </source>
</evidence>
<feature type="domain" description="UvrD-like helicase C-terminal" evidence="14">
    <location>
        <begin position="292"/>
        <end position="541"/>
    </location>
</feature>
<dbReference type="CDD" id="cd18807">
    <property type="entry name" value="SF1_C_UvrD"/>
    <property type="match status" value="1"/>
</dbReference>
<proteinExistence type="inferred from homology"/>
<keyword evidence="5 10" id="KW-0067">ATP-binding</keyword>
<comment type="catalytic activity">
    <reaction evidence="7">
        <text>Couples ATP hydrolysis with the unwinding of duplex DNA by translocating in the 3'-5' direction.</text>
        <dbReference type="EC" id="5.6.2.4"/>
    </reaction>
</comment>
<accession>A0A176Q9Z0</accession>
<dbReference type="Gene3D" id="1.10.10.160">
    <property type="match status" value="1"/>
</dbReference>
<keyword evidence="4 10" id="KW-0347">Helicase</keyword>
<dbReference type="GO" id="GO:0003677">
    <property type="term" value="F:DNA binding"/>
    <property type="evidence" value="ECO:0007669"/>
    <property type="project" value="InterPro"/>
</dbReference>